<dbReference type="PANTHER" id="PTHR43362:SF1">
    <property type="entry name" value="MANNITOL DEHYDROGENASE 2-RELATED"/>
    <property type="match status" value="1"/>
</dbReference>
<dbReference type="PRINTS" id="PR00084">
    <property type="entry name" value="MTLDHDRGNASE"/>
</dbReference>
<reference evidence="5 6" key="1">
    <citation type="submission" date="2020-07" db="EMBL/GenBank/DDBJ databases">
        <title>Sequencing the genomes of 1000 actinobacteria strains.</title>
        <authorList>
            <person name="Klenk H.-P."/>
        </authorList>
    </citation>
    <scope>NUCLEOTIDE SEQUENCE [LARGE SCALE GENOMIC DNA]</scope>
    <source>
        <strain evidence="5 6">DSM 102047</strain>
    </source>
</reference>
<comment type="caution">
    <text evidence="5">The sequence shown here is derived from an EMBL/GenBank/DDBJ whole genome shotgun (WGS) entry which is preliminary data.</text>
</comment>
<dbReference type="InterPro" id="IPR036291">
    <property type="entry name" value="NAD(P)-bd_dom_sf"/>
</dbReference>
<dbReference type="Gene3D" id="3.40.50.720">
    <property type="entry name" value="NAD(P)-binding Rossmann-like Domain"/>
    <property type="match status" value="1"/>
</dbReference>
<evidence type="ECO:0000259" key="4">
    <source>
        <dbReference type="Pfam" id="PF08125"/>
    </source>
</evidence>
<proteinExistence type="predicted"/>
<dbReference type="PANTHER" id="PTHR43362">
    <property type="entry name" value="MANNITOL DEHYDROGENASE DSF1-RELATED"/>
    <property type="match status" value="1"/>
</dbReference>
<evidence type="ECO:0000313" key="5">
    <source>
        <dbReference type="EMBL" id="NYE96166.1"/>
    </source>
</evidence>
<dbReference type="EC" id="1.1.1.57" evidence="5"/>
<dbReference type="InterPro" id="IPR008927">
    <property type="entry name" value="6-PGluconate_DH-like_C_sf"/>
</dbReference>
<dbReference type="AlphaFoldDB" id="A0A7Y9LV43"/>
<dbReference type="InterPro" id="IPR013131">
    <property type="entry name" value="Mannitol_DH_N"/>
</dbReference>
<evidence type="ECO:0000313" key="6">
    <source>
        <dbReference type="Proteomes" id="UP000521748"/>
    </source>
</evidence>
<evidence type="ECO:0000256" key="2">
    <source>
        <dbReference type="ARBA" id="ARBA00048615"/>
    </source>
</evidence>
<accession>A0A7Y9LV43</accession>
<sequence>MKLSRTALALQGVELPKPPVRIVHLGLGAFHRAHQAWYTQHAADGAQWGIAAFSIRSAAASAALAPQDGLSTLVQRGVEDVFDVLWPVVEVGDGSSAAGRHRIVELLASPETAIVSLTITEAGYQPGSPALELLAEGLLARERAGAEPISLLPCDNLRSNGERLRLVLTDALRAAEPGWLDSGQHHFVSTSVDRITPRTTAADRRTVELATGWEDAAPVVTEEYTSWVLQGIESFPLGRPHWEDAGARFVTDIQPWEQRKLWMLNGAHTFLALAGQLRGHQTVAEAIADPELLAGVRGFWAEVVPQLPVEVEAEAYAEQLLDRFANPRIEHRLAQISQDSVAKLQERVVPVWLAERGQGRSGAAALSIVEAWCRAMLAGVRSVDAADPGIDAALSEPEPRYALLTLVDSEIAKESR</sequence>
<feature type="domain" description="Mannitol dehydrogenase N-terminal" evidence="3">
    <location>
        <begin position="21"/>
        <end position="243"/>
    </location>
</feature>
<dbReference type="Proteomes" id="UP000521748">
    <property type="component" value="Unassembled WGS sequence"/>
</dbReference>
<dbReference type="InterPro" id="IPR000669">
    <property type="entry name" value="Mannitol_DH"/>
</dbReference>
<dbReference type="GO" id="GO:0008926">
    <property type="term" value="F:mannitol-1-phosphate 5-dehydrogenase activity"/>
    <property type="evidence" value="ECO:0007669"/>
    <property type="project" value="UniProtKB-EC"/>
</dbReference>
<organism evidence="5 6">
    <name type="scientific">Psychromicrobium silvestre</name>
    <dbReference type="NCBI Taxonomy" id="1645614"/>
    <lineage>
        <taxon>Bacteria</taxon>
        <taxon>Bacillati</taxon>
        <taxon>Actinomycetota</taxon>
        <taxon>Actinomycetes</taxon>
        <taxon>Micrococcales</taxon>
        <taxon>Micrococcaceae</taxon>
        <taxon>Psychromicrobium</taxon>
    </lineage>
</organism>
<dbReference type="InterPro" id="IPR050988">
    <property type="entry name" value="Mannitol_DH/Oxidoreductase"/>
</dbReference>
<dbReference type="RefSeq" id="WP_179389861.1">
    <property type="nucleotide sequence ID" value="NZ_JACBYQ010000002.1"/>
</dbReference>
<gene>
    <name evidence="5" type="ORF">FHU41_002416</name>
</gene>
<dbReference type="InterPro" id="IPR013118">
    <property type="entry name" value="Mannitol_DH_C"/>
</dbReference>
<dbReference type="SUPFAM" id="SSF48179">
    <property type="entry name" value="6-phosphogluconate dehydrogenase C-terminal domain-like"/>
    <property type="match status" value="1"/>
</dbReference>
<comment type="catalytic activity">
    <reaction evidence="2">
        <text>D-mannitol 1-phosphate + NAD(+) = beta-D-fructose 6-phosphate + NADH + H(+)</text>
        <dbReference type="Rhea" id="RHEA:19661"/>
        <dbReference type="ChEBI" id="CHEBI:15378"/>
        <dbReference type="ChEBI" id="CHEBI:57540"/>
        <dbReference type="ChEBI" id="CHEBI:57634"/>
        <dbReference type="ChEBI" id="CHEBI:57945"/>
        <dbReference type="ChEBI" id="CHEBI:61381"/>
        <dbReference type="EC" id="1.1.1.17"/>
    </reaction>
</comment>
<evidence type="ECO:0000256" key="1">
    <source>
        <dbReference type="ARBA" id="ARBA00023002"/>
    </source>
</evidence>
<keyword evidence="1 5" id="KW-0560">Oxidoreductase</keyword>
<dbReference type="GO" id="GO:0008866">
    <property type="term" value="F:fructuronate reductase activity"/>
    <property type="evidence" value="ECO:0007669"/>
    <property type="project" value="UniProtKB-EC"/>
</dbReference>
<protein>
    <submittedName>
        <fullName evidence="5">Fructuronate reductase</fullName>
        <ecNumber evidence="5">1.1.1.57</ecNumber>
    </submittedName>
</protein>
<dbReference type="InterPro" id="IPR013328">
    <property type="entry name" value="6PGD_dom2"/>
</dbReference>
<dbReference type="EMBL" id="JACBYQ010000002">
    <property type="protein sequence ID" value="NYE96166.1"/>
    <property type="molecule type" value="Genomic_DNA"/>
</dbReference>
<name>A0A7Y9LV43_9MICC</name>
<dbReference type="SUPFAM" id="SSF51735">
    <property type="entry name" value="NAD(P)-binding Rossmann-fold domains"/>
    <property type="match status" value="1"/>
</dbReference>
<dbReference type="Gene3D" id="1.10.1040.10">
    <property type="entry name" value="N-(1-d-carboxylethyl)-l-norvaline Dehydrogenase, domain 2"/>
    <property type="match status" value="1"/>
</dbReference>
<dbReference type="Pfam" id="PF08125">
    <property type="entry name" value="Mannitol_dh_C"/>
    <property type="match status" value="1"/>
</dbReference>
<evidence type="ECO:0000259" key="3">
    <source>
        <dbReference type="Pfam" id="PF01232"/>
    </source>
</evidence>
<keyword evidence="6" id="KW-1185">Reference proteome</keyword>
<feature type="domain" description="Mannitol dehydrogenase C-terminal" evidence="4">
    <location>
        <begin position="252"/>
        <end position="374"/>
    </location>
</feature>
<dbReference type="Pfam" id="PF01232">
    <property type="entry name" value="Mannitol_dh"/>
    <property type="match status" value="1"/>
</dbReference>